<organism evidence="4 5">
    <name type="scientific">Martelella alba</name>
    <dbReference type="NCBI Taxonomy" id="2590451"/>
    <lineage>
        <taxon>Bacteria</taxon>
        <taxon>Pseudomonadati</taxon>
        <taxon>Pseudomonadota</taxon>
        <taxon>Alphaproteobacteria</taxon>
        <taxon>Hyphomicrobiales</taxon>
        <taxon>Aurantimonadaceae</taxon>
        <taxon>Martelella</taxon>
    </lineage>
</organism>
<dbReference type="EMBL" id="SZPQ01000011">
    <property type="protein sequence ID" value="TKI06595.1"/>
    <property type="molecule type" value="Genomic_DNA"/>
</dbReference>
<evidence type="ECO:0000259" key="3">
    <source>
        <dbReference type="SMART" id="SM00079"/>
    </source>
</evidence>
<feature type="domain" description="Solute-binding protein family 3/N-terminal" evidence="2">
    <location>
        <begin position="39"/>
        <end position="260"/>
    </location>
</feature>
<feature type="domain" description="Ionotropic glutamate receptor C-terminal" evidence="3">
    <location>
        <begin position="39"/>
        <end position="260"/>
    </location>
</feature>
<keyword evidence="1" id="KW-0732">Signal</keyword>
<reference evidence="4 5" key="1">
    <citation type="submission" date="2019-04" db="EMBL/GenBank/DDBJ databases">
        <authorList>
            <person name="Li M."/>
            <person name="Gao C."/>
        </authorList>
    </citation>
    <scope>NUCLEOTIDE SEQUENCE [LARGE SCALE GENOMIC DNA]</scope>
    <source>
        <strain evidence="4 5">BGMRC 2031</strain>
    </source>
</reference>
<dbReference type="Proteomes" id="UP000305202">
    <property type="component" value="Unassembled WGS sequence"/>
</dbReference>
<evidence type="ECO:0000313" key="5">
    <source>
        <dbReference type="Proteomes" id="UP000305202"/>
    </source>
</evidence>
<dbReference type="Gene3D" id="3.40.190.10">
    <property type="entry name" value="Periplasmic binding protein-like II"/>
    <property type="match status" value="2"/>
</dbReference>
<dbReference type="SMART" id="SM00079">
    <property type="entry name" value="PBPe"/>
    <property type="match status" value="1"/>
</dbReference>
<evidence type="ECO:0000313" key="4">
    <source>
        <dbReference type="EMBL" id="TKI06595.1"/>
    </source>
</evidence>
<evidence type="ECO:0000256" key="1">
    <source>
        <dbReference type="ARBA" id="ARBA00022729"/>
    </source>
</evidence>
<sequence>MMMKTRGGSLLRIIALAGISWLAAGYGVARAESAPPADHIEAGILIESAPPFVFKENGQFKGITYDILKTIAARRHFRIAQDPMGFDAMIPAMQSSQIDVAVAGFFVTPERKKIIDFSTPFFQEGSVLVVPVNSPIKRYADLEGKVVVTQQGSAALNVLNKLAPQYHITVKALADQANILLTLQSGNADAAFYDSAIIEYLIAKQGKHPSLRTVGDVRDPTDIAFALPKGSKWTPLLSDEITAMKKSGELKTIIGRYIKD</sequence>
<dbReference type="RefSeq" id="WP_136990035.1">
    <property type="nucleotide sequence ID" value="NZ_SZPQ01000011.1"/>
</dbReference>
<dbReference type="PANTHER" id="PTHR35936">
    <property type="entry name" value="MEMBRANE-BOUND LYTIC MUREIN TRANSGLYCOSYLASE F"/>
    <property type="match status" value="1"/>
</dbReference>
<comment type="caution">
    <text evidence="4">The sequence shown here is derived from an EMBL/GenBank/DDBJ whole genome shotgun (WGS) entry which is preliminary data.</text>
</comment>
<dbReference type="PANTHER" id="PTHR35936:SF17">
    <property type="entry name" value="ARGININE-BINDING EXTRACELLULAR PROTEIN ARTP"/>
    <property type="match status" value="1"/>
</dbReference>
<dbReference type="Pfam" id="PF00497">
    <property type="entry name" value="SBP_bac_3"/>
    <property type="match status" value="1"/>
</dbReference>
<protein>
    <submittedName>
        <fullName evidence="4">Amino acid ABC transporter substrate-binding protein</fullName>
    </submittedName>
</protein>
<keyword evidence="5" id="KW-1185">Reference proteome</keyword>
<evidence type="ECO:0000259" key="2">
    <source>
        <dbReference type="SMART" id="SM00062"/>
    </source>
</evidence>
<name>A0ABY2SNE9_9HYPH</name>
<gene>
    <name evidence="4" type="ORF">FCN80_10130</name>
</gene>
<dbReference type="InterPro" id="IPR001320">
    <property type="entry name" value="Iontro_rcpt_C"/>
</dbReference>
<dbReference type="CDD" id="cd13530">
    <property type="entry name" value="PBP2_peptides_like"/>
    <property type="match status" value="1"/>
</dbReference>
<dbReference type="InterPro" id="IPR001638">
    <property type="entry name" value="Solute-binding_3/MltF_N"/>
</dbReference>
<proteinExistence type="predicted"/>
<dbReference type="SMART" id="SM00062">
    <property type="entry name" value="PBPb"/>
    <property type="match status" value="1"/>
</dbReference>
<accession>A0ABY2SNE9</accession>
<dbReference type="SUPFAM" id="SSF53850">
    <property type="entry name" value="Periplasmic binding protein-like II"/>
    <property type="match status" value="1"/>
</dbReference>